<dbReference type="EMBL" id="CADIKL010000031">
    <property type="protein sequence ID" value="CAB3800110.1"/>
    <property type="molecule type" value="Genomic_DNA"/>
</dbReference>
<dbReference type="Pfam" id="PF11755">
    <property type="entry name" value="DUF3311"/>
    <property type="match status" value="1"/>
</dbReference>
<keyword evidence="3" id="KW-1185">Reference proteome</keyword>
<dbReference type="RefSeq" id="WP_175197077.1">
    <property type="nucleotide sequence ID" value="NZ_CADIKL010000031.1"/>
</dbReference>
<evidence type="ECO:0000256" key="1">
    <source>
        <dbReference type="SAM" id="Phobius"/>
    </source>
</evidence>
<dbReference type="AlphaFoldDB" id="A0A6J5GKX1"/>
<sequence length="67" mass="7880">MLRYLIGIGLPFLGVIGALPWVAAQPDRYVFGVPFIYAWIFSWFVLTSGCLFFCWHFFDRHRYANES</sequence>
<name>A0A6J5GKX1_9BURK</name>
<evidence type="ECO:0000313" key="2">
    <source>
        <dbReference type="EMBL" id="CAB3800110.1"/>
    </source>
</evidence>
<keyword evidence="1" id="KW-0472">Membrane</keyword>
<gene>
    <name evidence="2" type="ORF">LMG28688_05100</name>
</gene>
<proteinExistence type="predicted"/>
<keyword evidence="1" id="KW-0812">Transmembrane</keyword>
<dbReference type="InterPro" id="IPR021741">
    <property type="entry name" value="DUF3311"/>
</dbReference>
<reference evidence="2 3" key="1">
    <citation type="submission" date="2020-04" db="EMBL/GenBank/DDBJ databases">
        <authorList>
            <person name="De Canck E."/>
        </authorList>
    </citation>
    <scope>NUCLEOTIDE SEQUENCE [LARGE SCALE GENOMIC DNA]</scope>
    <source>
        <strain evidence="2 3">LMG 28688</strain>
    </source>
</reference>
<feature type="transmembrane region" description="Helical" evidence="1">
    <location>
        <begin position="34"/>
        <end position="58"/>
    </location>
</feature>
<protein>
    <recommendedName>
        <fullName evidence="4">DUF3311 domain-containing protein</fullName>
    </recommendedName>
</protein>
<accession>A0A6J5GKX1</accession>
<evidence type="ECO:0000313" key="3">
    <source>
        <dbReference type="Proteomes" id="UP000494119"/>
    </source>
</evidence>
<dbReference type="Proteomes" id="UP000494119">
    <property type="component" value="Unassembled WGS sequence"/>
</dbReference>
<organism evidence="2 3">
    <name type="scientific">Paraburkholderia caffeinitolerans</name>
    <dbReference type="NCBI Taxonomy" id="1723730"/>
    <lineage>
        <taxon>Bacteria</taxon>
        <taxon>Pseudomonadati</taxon>
        <taxon>Pseudomonadota</taxon>
        <taxon>Betaproteobacteria</taxon>
        <taxon>Burkholderiales</taxon>
        <taxon>Burkholderiaceae</taxon>
        <taxon>Paraburkholderia</taxon>
    </lineage>
</organism>
<keyword evidence="1" id="KW-1133">Transmembrane helix</keyword>
<evidence type="ECO:0008006" key="4">
    <source>
        <dbReference type="Google" id="ProtNLM"/>
    </source>
</evidence>